<name>A0AAQ3U8L8_PASNO</name>
<organism evidence="2 3">
    <name type="scientific">Paspalum notatum var. saurae</name>
    <dbReference type="NCBI Taxonomy" id="547442"/>
    <lineage>
        <taxon>Eukaryota</taxon>
        <taxon>Viridiplantae</taxon>
        <taxon>Streptophyta</taxon>
        <taxon>Embryophyta</taxon>
        <taxon>Tracheophyta</taxon>
        <taxon>Spermatophyta</taxon>
        <taxon>Magnoliopsida</taxon>
        <taxon>Liliopsida</taxon>
        <taxon>Poales</taxon>
        <taxon>Poaceae</taxon>
        <taxon>PACMAD clade</taxon>
        <taxon>Panicoideae</taxon>
        <taxon>Andropogonodae</taxon>
        <taxon>Paspaleae</taxon>
        <taxon>Paspalinae</taxon>
        <taxon>Paspalum</taxon>
    </lineage>
</organism>
<keyword evidence="3" id="KW-1185">Reference proteome</keyword>
<dbReference type="Proteomes" id="UP001341281">
    <property type="component" value="Chromosome 07"/>
</dbReference>
<evidence type="ECO:0000256" key="1">
    <source>
        <dbReference type="SAM" id="MobiDB-lite"/>
    </source>
</evidence>
<feature type="compositionally biased region" description="Basic residues" evidence="1">
    <location>
        <begin position="1"/>
        <end position="10"/>
    </location>
</feature>
<feature type="compositionally biased region" description="Pro residues" evidence="1">
    <location>
        <begin position="20"/>
        <end position="31"/>
    </location>
</feature>
<evidence type="ECO:0000313" key="2">
    <source>
        <dbReference type="EMBL" id="WVZ86854.1"/>
    </source>
</evidence>
<reference evidence="2 3" key="1">
    <citation type="submission" date="2024-02" db="EMBL/GenBank/DDBJ databases">
        <title>High-quality chromosome-scale genome assembly of Pensacola bahiagrass (Paspalum notatum Flugge var. saurae).</title>
        <authorList>
            <person name="Vega J.M."/>
            <person name="Podio M."/>
            <person name="Orjuela J."/>
            <person name="Siena L.A."/>
            <person name="Pessino S.C."/>
            <person name="Combes M.C."/>
            <person name="Mariac C."/>
            <person name="Albertini E."/>
            <person name="Pupilli F."/>
            <person name="Ortiz J.P.A."/>
            <person name="Leblanc O."/>
        </authorList>
    </citation>
    <scope>NUCLEOTIDE SEQUENCE [LARGE SCALE GENOMIC DNA]</scope>
    <source>
        <strain evidence="2">R1</strain>
        <tissue evidence="2">Leaf</tissue>
    </source>
</reference>
<feature type="region of interest" description="Disordered" evidence="1">
    <location>
        <begin position="1"/>
        <end position="104"/>
    </location>
</feature>
<dbReference type="AlphaFoldDB" id="A0AAQ3U8L8"/>
<proteinExistence type="predicted"/>
<dbReference type="EMBL" id="CP144751">
    <property type="protein sequence ID" value="WVZ86854.1"/>
    <property type="molecule type" value="Genomic_DNA"/>
</dbReference>
<protein>
    <submittedName>
        <fullName evidence="2">Uncharacterized protein</fullName>
    </submittedName>
</protein>
<sequence length="139" mass="15220">MPPCRRRTPPRRPALAPCAPAQPRPPPPPLPETNATQPRRPAPQSCRPTRLRHTGQPREHPVAASRRAAPATLRSVSQQHRCSTDAGGTESNHSQKDRIGTIGDVSIQRAPDKTKTATVTMHFGNTVQDSIILRIVKKD</sequence>
<accession>A0AAQ3U8L8</accession>
<gene>
    <name evidence="2" type="ORF">U9M48_033575</name>
</gene>
<evidence type="ECO:0000313" key="3">
    <source>
        <dbReference type="Proteomes" id="UP001341281"/>
    </source>
</evidence>